<evidence type="ECO:0000313" key="2">
    <source>
        <dbReference type="Proteomes" id="UP001596380"/>
    </source>
</evidence>
<name>A0ABW2CE72_9ACTN</name>
<reference evidence="2" key="1">
    <citation type="journal article" date="2019" name="Int. J. Syst. Evol. Microbiol.">
        <title>The Global Catalogue of Microorganisms (GCM) 10K type strain sequencing project: providing services to taxonomists for standard genome sequencing and annotation.</title>
        <authorList>
            <consortium name="The Broad Institute Genomics Platform"/>
            <consortium name="The Broad Institute Genome Sequencing Center for Infectious Disease"/>
            <person name="Wu L."/>
            <person name="Ma J."/>
        </authorList>
    </citation>
    <scope>NUCLEOTIDE SEQUENCE [LARGE SCALE GENOMIC DNA]</scope>
    <source>
        <strain evidence="2">JCM 3369</strain>
    </source>
</reference>
<accession>A0ABW2CE72</accession>
<protein>
    <submittedName>
        <fullName evidence="1">Uncharacterized protein</fullName>
    </submittedName>
</protein>
<dbReference type="EMBL" id="JBHSXS010000002">
    <property type="protein sequence ID" value="MFC6879285.1"/>
    <property type="molecule type" value="Genomic_DNA"/>
</dbReference>
<evidence type="ECO:0000313" key="1">
    <source>
        <dbReference type="EMBL" id="MFC6879285.1"/>
    </source>
</evidence>
<dbReference type="Proteomes" id="UP001596380">
    <property type="component" value="Unassembled WGS sequence"/>
</dbReference>
<gene>
    <name evidence="1" type="ORF">ACFQKB_05850</name>
</gene>
<comment type="caution">
    <text evidence="1">The sequence shown here is derived from an EMBL/GenBank/DDBJ whole genome shotgun (WGS) entry which is preliminary data.</text>
</comment>
<proteinExistence type="predicted"/>
<keyword evidence="2" id="KW-1185">Reference proteome</keyword>
<organism evidence="1 2">
    <name type="scientific">Actinomadura yumaensis</name>
    <dbReference type="NCBI Taxonomy" id="111807"/>
    <lineage>
        <taxon>Bacteria</taxon>
        <taxon>Bacillati</taxon>
        <taxon>Actinomycetota</taxon>
        <taxon>Actinomycetes</taxon>
        <taxon>Streptosporangiales</taxon>
        <taxon>Thermomonosporaceae</taxon>
        <taxon>Actinomadura</taxon>
    </lineage>
</organism>
<sequence length="193" mass="21654">MLVARNQDHQRRERDRFDRLITDVDAWLATASAWSPAALERACAHHERAVGEVRTRSSGAPVSEARLHDDMVLRHALRPWVETLRTEELVPLLAASIARPQQQSWPIDPPVSRQRTFVSVSLAAVPAAVPTEHAGVLRHEISSYSTKDDVDYTTSLGSVFRNDPGTTVVLWVYEQTKAVMNDPFQPIRVCRLG</sequence>
<dbReference type="RefSeq" id="WP_378063087.1">
    <property type="nucleotide sequence ID" value="NZ_JBHSXS010000002.1"/>
</dbReference>